<dbReference type="InterPro" id="IPR012854">
    <property type="entry name" value="Cu_amine_oxidase-like_N"/>
</dbReference>
<dbReference type="InterPro" id="IPR013783">
    <property type="entry name" value="Ig-like_fold"/>
</dbReference>
<dbReference type="InterPro" id="IPR035986">
    <property type="entry name" value="PKD_dom_sf"/>
</dbReference>
<comment type="caution">
    <text evidence="3">The sequence shown here is derived from an EMBL/GenBank/DDBJ whole genome shotgun (WGS) entry which is preliminary data.</text>
</comment>
<name>A0ABW0M2I2_9BACL</name>
<evidence type="ECO:0000313" key="4">
    <source>
        <dbReference type="Proteomes" id="UP001596105"/>
    </source>
</evidence>
<proteinExistence type="predicted"/>
<feature type="signal peptide" evidence="1">
    <location>
        <begin position="1"/>
        <end position="28"/>
    </location>
</feature>
<evidence type="ECO:0000256" key="1">
    <source>
        <dbReference type="SAM" id="SignalP"/>
    </source>
</evidence>
<evidence type="ECO:0000259" key="2">
    <source>
        <dbReference type="Pfam" id="PF07833"/>
    </source>
</evidence>
<feature type="chain" id="PRO_5045849902" evidence="1">
    <location>
        <begin position="29"/>
        <end position="593"/>
    </location>
</feature>
<dbReference type="InterPro" id="IPR036582">
    <property type="entry name" value="Mao_N_sf"/>
</dbReference>
<dbReference type="Pfam" id="PF07833">
    <property type="entry name" value="Cu_amine_oxidN1"/>
    <property type="match status" value="1"/>
</dbReference>
<evidence type="ECO:0000313" key="3">
    <source>
        <dbReference type="EMBL" id="MFC5471128.1"/>
    </source>
</evidence>
<feature type="domain" description="Copper amine oxidase-like N-terminal" evidence="2">
    <location>
        <begin position="53"/>
        <end position="157"/>
    </location>
</feature>
<keyword evidence="1" id="KW-0732">Signal</keyword>
<reference evidence="4" key="1">
    <citation type="journal article" date="2019" name="Int. J. Syst. Evol. Microbiol.">
        <title>The Global Catalogue of Microorganisms (GCM) 10K type strain sequencing project: providing services to taxonomists for standard genome sequencing and annotation.</title>
        <authorList>
            <consortium name="The Broad Institute Genomics Platform"/>
            <consortium name="The Broad Institute Genome Sequencing Center for Infectious Disease"/>
            <person name="Wu L."/>
            <person name="Ma J."/>
        </authorList>
    </citation>
    <scope>NUCLEOTIDE SEQUENCE [LARGE SCALE GENOMIC DNA]</scope>
    <source>
        <strain evidence="4">CCUG 57113</strain>
    </source>
</reference>
<protein>
    <submittedName>
        <fullName evidence="3">Stalk domain-containing protein</fullName>
    </submittedName>
</protein>
<accession>A0ABW0M2I2</accession>
<dbReference type="RefSeq" id="WP_209746113.1">
    <property type="nucleotide sequence ID" value="NZ_JBHSMH010000090.1"/>
</dbReference>
<gene>
    <name evidence="3" type="ORF">ACFPPD_20780</name>
</gene>
<dbReference type="Gene3D" id="2.60.40.10">
    <property type="entry name" value="Immunoglobulins"/>
    <property type="match status" value="1"/>
</dbReference>
<dbReference type="SUPFAM" id="SSF55383">
    <property type="entry name" value="Copper amine oxidase, domain N"/>
    <property type="match status" value="2"/>
</dbReference>
<sequence>MKIRGWKRAGIALLSVLLLIPGIAAVDAATSQGGITSGTTAVVFYLDKKEAFLDGKQVTLEAAPVVVQGNTFVPAQFVAGAFGLKYASDAATKVITLETSKTRMKFDLKNKSAYVNDYWFKLDQVATVAGGKLLVKLTWLSSYMGATYSYNKELRRIDVLHLNRPDGVYDPASNSSKPVAKFAFGKSSYKLGEPIKYVNLSYDPDAEALALSWEGKEEAFFKPGIYPVTLTATDKSGNKSAPYTRNVVIENKTYLSKAEYPLYAKPEGAYITTDWPTLYGNYLNLDNVTKQVTEDRSRSLMVSDSPETFAELGILYQDSAEGKTRLYANHQNGTNAKVSFAILATNATERPVTLKTTRKGEVYPTVYAMQMGSEASVDFMMDDPIDEEMTIPPGETYIYKQFPDFYPGQGVNLLYDVETDGEVQYTFAVANAVSNEMLDLPKLPYNKHIRGTFPITGFDWKIDLSESGLSKPKVLVLGDGKQDPFQKGVDPLRDNATVDDPANYGTVYRIHAEHPRRMAVLILAKGGSFKGPFKIDGEIRKVPGSGVLTAFDGMVILEKTTGDEMSLDIEFTPPAGSAFPINLIFYPLDERAD</sequence>
<dbReference type="EMBL" id="JBHSMH010000090">
    <property type="protein sequence ID" value="MFC5471128.1"/>
    <property type="molecule type" value="Genomic_DNA"/>
</dbReference>
<dbReference type="SUPFAM" id="SSF49299">
    <property type="entry name" value="PKD domain"/>
    <property type="match status" value="1"/>
</dbReference>
<dbReference type="Proteomes" id="UP001596105">
    <property type="component" value="Unassembled WGS sequence"/>
</dbReference>
<dbReference type="Gene3D" id="3.30.457.10">
    <property type="entry name" value="Copper amine oxidase-like, N-terminal domain"/>
    <property type="match status" value="2"/>
</dbReference>
<organism evidence="3 4">
    <name type="scientific">Cohnella suwonensis</name>
    <dbReference type="NCBI Taxonomy" id="696072"/>
    <lineage>
        <taxon>Bacteria</taxon>
        <taxon>Bacillati</taxon>
        <taxon>Bacillota</taxon>
        <taxon>Bacilli</taxon>
        <taxon>Bacillales</taxon>
        <taxon>Paenibacillaceae</taxon>
        <taxon>Cohnella</taxon>
    </lineage>
</organism>
<keyword evidence="4" id="KW-1185">Reference proteome</keyword>